<proteinExistence type="predicted"/>
<evidence type="ECO:0000259" key="1">
    <source>
        <dbReference type="Pfam" id="PF06276"/>
    </source>
</evidence>
<dbReference type="Pfam" id="PF06276">
    <property type="entry name" value="FhuF"/>
    <property type="match status" value="1"/>
</dbReference>
<evidence type="ECO:0000259" key="2">
    <source>
        <dbReference type="Pfam" id="PF11575"/>
    </source>
</evidence>
<reference evidence="3" key="1">
    <citation type="submission" date="2022-03" db="EMBL/GenBank/DDBJ databases">
        <title>Fererhizobium litorale gen. nov., sp. nov., isolated from sandy sediments of the Sea of Japan seashore.</title>
        <authorList>
            <person name="Romanenko L."/>
            <person name="Kurilenko V."/>
            <person name="Otstavnykh N."/>
            <person name="Svetashev V."/>
            <person name="Tekutyeva L."/>
            <person name="Isaeva M."/>
            <person name="Mikhailov V."/>
        </authorList>
    </citation>
    <scope>NUCLEOTIDE SEQUENCE</scope>
    <source>
        <strain evidence="3">KMM 9576</strain>
    </source>
</reference>
<organism evidence="3 4">
    <name type="scientific">Ferirhizobium litorale</name>
    <dbReference type="NCBI Taxonomy" id="2927786"/>
    <lineage>
        <taxon>Bacteria</taxon>
        <taxon>Pseudomonadati</taxon>
        <taxon>Pseudomonadota</taxon>
        <taxon>Alphaproteobacteria</taxon>
        <taxon>Hyphomicrobiales</taxon>
        <taxon>Rhizobiaceae</taxon>
        <taxon>Ferirhizobium</taxon>
    </lineage>
</organism>
<dbReference type="EMBL" id="JALDYZ010000004">
    <property type="protein sequence ID" value="MDI7922230.1"/>
    <property type="molecule type" value="Genomic_DNA"/>
</dbReference>
<gene>
    <name evidence="3" type="ORF">MRS75_09050</name>
</gene>
<accession>A0AAE3QDY8</accession>
<evidence type="ECO:0000313" key="3">
    <source>
        <dbReference type="EMBL" id="MDI7922230.1"/>
    </source>
</evidence>
<dbReference type="Proteomes" id="UP001161580">
    <property type="component" value="Unassembled WGS sequence"/>
</dbReference>
<dbReference type="GO" id="GO:0051537">
    <property type="term" value="F:2 iron, 2 sulfur cluster binding"/>
    <property type="evidence" value="ECO:0007669"/>
    <property type="project" value="InterPro"/>
</dbReference>
<comment type="caution">
    <text evidence="3">The sequence shown here is derived from an EMBL/GenBank/DDBJ whole genome shotgun (WGS) entry which is preliminary data.</text>
</comment>
<dbReference type="GO" id="GO:0003824">
    <property type="term" value="F:catalytic activity"/>
    <property type="evidence" value="ECO:0007669"/>
    <property type="project" value="UniProtKB-ARBA"/>
</dbReference>
<dbReference type="InterPro" id="IPR024726">
    <property type="entry name" value="FhuF_C"/>
</dbReference>
<protein>
    <submittedName>
        <fullName evidence="3">Ferric iron reductase</fullName>
    </submittedName>
</protein>
<dbReference type="AlphaFoldDB" id="A0AAE3QDY8"/>
<keyword evidence="4" id="KW-1185">Reference proteome</keyword>
<evidence type="ECO:0000313" key="4">
    <source>
        <dbReference type="Proteomes" id="UP001161580"/>
    </source>
</evidence>
<feature type="domain" description="Aerobactin siderophore biosynthesis IucA/IucC-like C-terminal" evidence="1">
    <location>
        <begin position="117"/>
        <end position="198"/>
    </location>
</feature>
<dbReference type="Pfam" id="PF11575">
    <property type="entry name" value="FhuF_C"/>
    <property type="match status" value="1"/>
</dbReference>
<dbReference type="InterPro" id="IPR022770">
    <property type="entry name" value="IucA/IucC-like_C"/>
</dbReference>
<name>A0AAE3QDY8_9HYPH</name>
<dbReference type="RefSeq" id="WP_311787820.1">
    <property type="nucleotide sequence ID" value="NZ_JALDYY010000011.1"/>
</dbReference>
<feature type="domain" description="Ferric siderophore reductase C-terminal" evidence="2">
    <location>
        <begin position="242"/>
        <end position="262"/>
    </location>
</feature>
<sequence>MAGSQQSDSEAIGEALSWLTGLWPSLEVTYGTPDADMFSAVDLGDPGSNAVAQLLAYHRQLLPRPDARTLAASVLGQYSYFLGLAAAAPYLLSGTVPDLSAGNLFFRLVAAEEGADAPFRRFHLRLLSAVPSMKNAGHFADPPARRALLQQILEDHLRPLVMALRQISSFGRDAQWRIAGDSVAAAFLEIGRRLGETERATAEALAILRQPGSAFRNKQLDFVTLRVATPDAGVIEETFRLRGGCCRLYKLDGGSLCPTCVLAEPQWREEQLRRLLLERSGFTAS</sequence>